<dbReference type="GO" id="GO:0051301">
    <property type="term" value="P:cell division"/>
    <property type="evidence" value="ECO:0007669"/>
    <property type="project" value="UniProtKB-KW"/>
</dbReference>
<name>A0A1T4QNU2_9ENTE</name>
<protein>
    <recommendedName>
        <fullName evidence="2 3">Segregation and condensation protein A</fullName>
    </recommendedName>
</protein>
<keyword evidence="1 3" id="KW-0159">Chromosome partition</keyword>
<comment type="function">
    <text evidence="3">Participates in chromosomal partition during cell division. May act via the formation of a condensin-like complex containing Smc and ScpB that pull DNA away from mid-cell into both cell halves.</text>
</comment>
<dbReference type="HAMAP" id="MF_01805">
    <property type="entry name" value="ScpA"/>
    <property type="match status" value="1"/>
</dbReference>
<dbReference type="GO" id="GO:0007059">
    <property type="term" value="P:chromosome segregation"/>
    <property type="evidence" value="ECO:0007669"/>
    <property type="project" value="UniProtKB-UniRule"/>
</dbReference>
<evidence type="ECO:0000313" key="5">
    <source>
        <dbReference type="Proteomes" id="UP000190328"/>
    </source>
</evidence>
<evidence type="ECO:0000313" key="4">
    <source>
        <dbReference type="EMBL" id="SKA04918.1"/>
    </source>
</evidence>
<organism evidence="4 5">
    <name type="scientific">Pilibacter termitis</name>
    <dbReference type="NCBI Taxonomy" id="263852"/>
    <lineage>
        <taxon>Bacteria</taxon>
        <taxon>Bacillati</taxon>
        <taxon>Bacillota</taxon>
        <taxon>Bacilli</taxon>
        <taxon>Lactobacillales</taxon>
        <taxon>Enterococcaceae</taxon>
        <taxon>Pilibacter</taxon>
    </lineage>
</organism>
<evidence type="ECO:0000256" key="3">
    <source>
        <dbReference type="HAMAP-Rule" id="MF_01805"/>
    </source>
</evidence>
<dbReference type="GO" id="GO:0006260">
    <property type="term" value="P:DNA replication"/>
    <property type="evidence" value="ECO:0007669"/>
    <property type="project" value="UniProtKB-UniRule"/>
</dbReference>
<dbReference type="STRING" id="263852.SAMN02745116_02245"/>
<comment type="similarity">
    <text evidence="3">Belongs to the ScpA family.</text>
</comment>
<proteinExistence type="inferred from homology"/>
<keyword evidence="3" id="KW-0131">Cell cycle</keyword>
<dbReference type="AlphaFoldDB" id="A0A1T4QNU2"/>
<dbReference type="GO" id="GO:0005737">
    <property type="term" value="C:cytoplasm"/>
    <property type="evidence" value="ECO:0007669"/>
    <property type="project" value="UniProtKB-SubCell"/>
</dbReference>
<dbReference type="Proteomes" id="UP000190328">
    <property type="component" value="Unassembled WGS sequence"/>
</dbReference>
<dbReference type="InterPro" id="IPR003768">
    <property type="entry name" value="ScpA"/>
</dbReference>
<gene>
    <name evidence="3" type="primary">scpA</name>
    <name evidence="4" type="ORF">SAMN02745116_02245</name>
</gene>
<dbReference type="PANTHER" id="PTHR33969:SF2">
    <property type="entry name" value="SEGREGATION AND CONDENSATION PROTEIN A"/>
    <property type="match status" value="1"/>
</dbReference>
<keyword evidence="3" id="KW-0963">Cytoplasm</keyword>
<dbReference type="OrthoDB" id="9811016at2"/>
<dbReference type="InterPro" id="IPR023093">
    <property type="entry name" value="ScpA-like_C"/>
</dbReference>
<reference evidence="5" key="1">
    <citation type="submission" date="2017-02" db="EMBL/GenBank/DDBJ databases">
        <authorList>
            <person name="Varghese N."/>
            <person name="Submissions S."/>
        </authorList>
    </citation>
    <scope>NUCLEOTIDE SEQUENCE [LARGE SCALE GENOMIC DNA]</scope>
    <source>
        <strain evidence="5">ATCC BAA-1030</strain>
    </source>
</reference>
<dbReference type="Pfam" id="PF02616">
    <property type="entry name" value="SMC_ScpA"/>
    <property type="match status" value="1"/>
</dbReference>
<dbReference type="Gene3D" id="1.10.10.580">
    <property type="entry name" value="Structural maintenance of chromosome 1. Chain E"/>
    <property type="match status" value="1"/>
</dbReference>
<dbReference type="PANTHER" id="PTHR33969">
    <property type="entry name" value="SEGREGATION AND CONDENSATION PROTEIN A"/>
    <property type="match status" value="1"/>
</dbReference>
<keyword evidence="5" id="KW-1185">Reference proteome</keyword>
<sequence>MQPIQLKLDVFEGPMDLLLHLIQKLEVDIYNIPIAEVTKQYMDTIHAMATLELEVAGEYLVMASTLMAIKSTMLLPTETYEGEFDGEIELDGIDPREALVEQLLEYRKYKFAAQLLQEKKEERESFFTKPPMNVEEFKEEDTLAELQYNTIDLFLAFHQMLEKRKKRTPKETLIETDSVSIEERMDEIVTAIHQRLLSGKKSGFKFEDFFEEDASKGEIVTTFMAILELMKKKQIRIEQEHNYAPILLFGQLGTEYENE</sequence>
<accession>A0A1T4QNU2</accession>
<comment type="subcellular location">
    <subcellularLocation>
        <location evidence="3">Cytoplasm</location>
    </subcellularLocation>
    <text evidence="3">Associated with two foci at the outer edges of the nucleoid region in young cells, and at four foci within both cell halves in older cells.</text>
</comment>
<dbReference type="RefSeq" id="WP_078808146.1">
    <property type="nucleotide sequence ID" value="NZ_FUXI01000031.1"/>
</dbReference>
<comment type="subunit">
    <text evidence="3">Component of a cohesin-like complex composed of ScpA, ScpB and the Smc homodimer, in which ScpA and ScpB bind to the head domain of Smc. The presence of the three proteins is required for the association of the complex with DNA.</text>
</comment>
<evidence type="ECO:0000256" key="2">
    <source>
        <dbReference type="ARBA" id="ARBA00044777"/>
    </source>
</evidence>
<dbReference type="EMBL" id="FUXI01000031">
    <property type="protein sequence ID" value="SKA04918.1"/>
    <property type="molecule type" value="Genomic_DNA"/>
</dbReference>
<dbReference type="Gene3D" id="6.10.250.2410">
    <property type="match status" value="1"/>
</dbReference>
<evidence type="ECO:0000256" key="1">
    <source>
        <dbReference type="ARBA" id="ARBA00022829"/>
    </source>
</evidence>
<keyword evidence="3" id="KW-0132">Cell division</keyword>